<dbReference type="Proteomes" id="UP000671399">
    <property type="component" value="Unassembled WGS sequence"/>
</dbReference>
<accession>A0ABS3VAK4</accession>
<comment type="caution">
    <text evidence="1">The sequence shown here is derived from an EMBL/GenBank/DDBJ whole genome shotgun (WGS) entry which is preliminary data.</text>
</comment>
<organism evidence="1 2">
    <name type="scientific">Micromonospora antibiotica</name>
    <dbReference type="NCBI Taxonomy" id="2807623"/>
    <lineage>
        <taxon>Bacteria</taxon>
        <taxon>Bacillati</taxon>
        <taxon>Actinomycetota</taxon>
        <taxon>Actinomycetes</taxon>
        <taxon>Micromonosporales</taxon>
        <taxon>Micromonosporaceae</taxon>
        <taxon>Micromonospora</taxon>
    </lineage>
</organism>
<gene>
    <name evidence="1" type="ORF">JQN83_17715</name>
</gene>
<evidence type="ECO:0000313" key="1">
    <source>
        <dbReference type="EMBL" id="MBO4162636.1"/>
    </source>
</evidence>
<proteinExistence type="predicted"/>
<sequence length="285" mass="31878">MEELRKARETSDPLERVRLATEAMADYQAAIAEFGKLRRDAVDYLRSQGMTLTEIADKAGVSRARLSQLSAAPKRAPERILFSEGSTVTFAVDTKQESGSGRPVVHQEHAAAIEILNRTVRRTGLEPVEVEYIVPPGLIDLNREGLVVICGPRRSPLIAQMLAADERYGFDKDADGWYLYDKATGRQYRSPEDSGKPGDYAYLGRLPRPDGRGYWLYMAGIHAPGGQGAAMYLEQGLNDLYRDVKATRWSCLVECEWDPESRQIQRAELLAPIHQPGRKSARKRS</sequence>
<protein>
    <submittedName>
        <fullName evidence="1">Sigma-70 family RNA polymerase sigma factor</fullName>
    </submittedName>
</protein>
<evidence type="ECO:0000313" key="2">
    <source>
        <dbReference type="Proteomes" id="UP000671399"/>
    </source>
</evidence>
<reference evidence="1 2" key="1">
    <citation type="submission" date="2021-03" db="EMBL/GenBank/DDBJ databases">
        <authorList>
            <person name="Lee D.-H."/>
        </authorList>
    </citation>
    <scope>NUCLEOTIDE SEQUENCE [LARGE SCALE GENOMIC DNA]</scope>
    <source>
        <strain evidence="1 2">MMS20-R2-23</strain>
    </source>
</reference>
<dbReference type="RefSeq" id="WP_208568237.1">
    <property type="nucleotide sequence ID" value="NZ_JAGFWR010000009.1"/>
</dbReference>
<keyword evidence="2" id="KW-1185">Reference proteome</keyword>
<name>A0ABS3VAK4_9ACTN</name>
<dbReference type="EMBL" id="JAGFWR010000009">
    <property type="protein sequence ID" value="MBO4162636.1"/>
    <property type="molecule type" value="Genomic_DNA"/>
</dbReference>